<keyword evidence="2" id="KW-1185">Reference proteome</keyword>
<accession>A0ABR0NZC6</accession>
<gene>
    <name evidence="1" type="ORF">PVK06_026878</name>
</gene>
<evidence type="ECO:0000313" key="2">
    <source>
        <dbReference type="Proteomes" id="UP001358586"/>
    </source>
</evidence>
<evidence type="ECO:0000313" key="1">
    <source>
        <dbReference type="EMBL" id="KAK5811537.1"/>
    </source>
</evidence>
<organism evidence="1 2">
    <name type="scientific">Gossypium arboreum</name>
    <name type="common">Tree cotton</name>
    <name type="synonym">Gossypium nanking</name>
    <dbReference type="NCBI Taxonomy" id="29729"/>
    <lineage>
        <taxon>Eukaryota</taxon>
        <taxon>Viridiplantae</taxon>
        <taxon>Streptophyta</taxon>
        <taxon>Embryophyta</taxon>
        <taxon>Tracheophyta</taxon>
        <taxon>Spermatophyta</taxon>
        <taxon>Magnoliopsida</taxon>
        <taxon>eudicotyledons</taxon>
        <taxon>Gunneridae</taxon>
        <taxon>Pentapetalae</taxon>
        <taxon>rosids</taxon>
        <taxon>malvids</taxon>
        <taxon>Malvales</taxon>
        <taxon>Malvaceae</taxon>
        <taxon>Malvoideae</taxon>
        <taxon>Gossypium</taxon>
    </lineage>
</organism>
<protein>
    <submittedName>
        <fullName evidence="1">Uncharacterized protein</fullName>
    </submittedName>
</protein>
<sequence>MKELQSYELMLNDSQMVRRSKANIDVASFLNGKVKRAKKGKAKAFRLLQMENNRSIKSKDLSNFKCFFCTKKGNFKPNCKE</sequence>
<comment type="caution">
    <text evidence="1">The sequence shown here is derived from an EMBL/GenBank/DDBJ whole genome shotgun (WGS) entry which is preliminary data.</text>
</comment>
<proteinExistence type="predicted"/>
<reference evidence="1 2" key="1">
    <citation type="submission" date="2023-03" db="EMBL/GenBank/DDBJ databases">
        <title>WGS of Gossypium arboreum.</title>
        <authorList>
            <person name="Yu D."/>
        </authorList>
    </citation>
    <scope>NUCLEOTIDE SEQUENCE [LARGE SCALE GENOMIC DNA]</scope>
    <source>
        <tissue evidence="1">Leaf</tissue>
    </source>
</reference>
<dbReference type="Proteomes" id="UP001358586">
    <property type="component" value="Chromosome 8"/>
</dbReference>
<name>A0ABR0NZC6_GOSAR</name>
<dbReference type="EMBL" id="JARKNE010000008">
    <property type="protein sequence ID" value="KAK5811537.1"/>
    <property type="molecule type" value="Genomic_DNA"/>
</dbReference>